<dbReference type="RefSeq" id="WP_028069427.1">
    <property type="nucleotide sequence ID" value="NZ_FOZZ01000002.1"/>
</dbReference>
<dbReference type="GeneID" id="78464627"/>
<dbReference type="AlphaFoldDB" id="A0A1I6QK23"/>
<organism evidence="2 3">
    <name type="scientific">Sphingobacterium wenxiniae</name>
    <dbReference type="NCBI Taxonomy" id="683125"/>
    <lineage>
        <taxon>Bacteria</taxon>
        <taxon>Pseudomonadati</taxon>
        <taxon>Bacteroidota</taxon>
        <taxon>Sphingobacteriia</taxon>
        <taxon>Sphingobacteriales</taxon>
        <taxon>Sphingobacteriaceae</taxon>
        <taxon>Sphingobacterium</taxon>
    </lineage>
</organism>
<dbReference type="OrthoDB" id="2680225at2"/>
<proteinExistence type="predicted"/>
<sequence length="311" mass="36000">MGEWSKSIGEKGEYIVKFIFENILNFNSLIENPSIDCIKGFKHKDKYAESNKSSHGIDGLISYKSPLEDYSLDIGIISSKYVGGEYPKYPSTLFKSHIKDLAQTLECFYNSKLKNNINQNFTGVNKTEIFGILVWLSNTSDLNFDLVSKVDNIQIDTDLVFDKIILLDNSKVNFLYESIFRTKEIFGNDNVDFVYHNSGLNFTSIQENSYGKIFPLNYLYSDIIALRTAKNNRITLSIFINDDFEEEQFVQLLNFAKSFDHLNAVDKIILSYKTYDYLTNENIVKEKLVKFPMYKLGENLEIKKFPSDFRN</sequence>
<evidence type="ECO:0000313" key="2">
    <source>
        <dbReference type="EMBL" id="SFS52692.1"/>
    </source>
</evidence>
<name>A0A1I6QK23_9SPHI</name>
<dbReference type="Pfam" id="PF26115">
    <property type="entry name" value="PDDEXK_GAPS4"/>
    <property type="match status" value="1"/>
</dbReference>
<evidence type="ECO:0000259" key="1">
    <source>
        <dbReference type="Pfam" id="PF26115"/>
    </source>
</evidence>
<dbReference type="STRING" id="683125.SAMN05660206_102378"/>
<dbReference type="Proteomes" id="UP000198785">
    <property type="component" value="Unassembled WGS sequence"/>
</dbReference>
<reference evidence="2 3" key="1">
    <citation type="submission" date="2016-10" db="EMBL/GenBank/DDBJ databases">
        <authorList>
            <person name="de Groot N.N."/>
        </authorList>
    </citation>
    <scope>NUCLEOTIDE SEQUENCE [LARGE SCALE GENOMIC DNA]</scope>
    <source>
        <strain evidence="2 3">DSM 22789</strain>
    </source>
</reference>
<feature type="domain" description="GAPS4 PD-(D/E)XK nuclease" evidence="1">
    <location>
        <begin position="1"/>
        <end position="171"/>
    </location>
</feature>
<gene>
    <name evidence="2" type="ORF">SAMN05660206_102378</name>
</gene>
<accession>A0A1I6QK23</accession>
<protein>
    <recommendedName>
        <fullName evidence="1">GAPS4 PD-(D/E)XK nuclease domain-containing protein</fullName>
    </recommendedName>
</protein>
<evidence type="ECO:0000313" key="3">
    <source>
        <dbReference type="Proteomes" id="UP000198785"/>
    </source>
</evidence>
<keyword evidence="3" id="KW-1185">Reference proteome</keyword>
<dbReference type="InterPro" id="IPR058873">
    <property type="entry name" value="PDDEXK_GAPS4"/>
</dbReference>
<dbReference type="EMBL" id="FOZZ01000002">
    <property type="protein sequence ID" value="SFS52692.1"/>
    <property type="molecule type" value="Genomic_DNA"/>
</dbReference>